<dbReference type="Proteomes" id="UP001596297">
    <property type="component" value="Unassembled WGS sequence"/>
</dbReference>
<keyword evidence="3" id="KW-1185">Reference proteome</keyword>
<feature type="region of interest" description="Disordered" evidence="1">
    <location>
        <begin position="1"/>
        <end position="22"/>
    </location>
</feature>
<feature type="compositionally biased region" description="Basic residues" evidence="1">
    <location>
        <begin position="10"/>
        <end position="22"/>
    </location>
</feature>
<evidence type="ECO:0000313" key="3">
    <source>
        <dbReference type="Proteomes" id="UP001596297"/>
    </source>
</evidence>
<reference evidence="3" key="1">
    <citation type="journal article" date="2019" name="Int. J. Syst. Evol. Microbiol.">
        <title>The Global Catalogue of Microorganisms (GCM) 10K type strain sequencing project: providing services to taxonomists for standard genome sequencing and annotation.</title>
        <authorList>
            <consortium name="The Broad Institute Genomics Platform"/>
            <consortium name="The Broad Institute Genome Sequencing Center for Infectious Disease"/>
            <person name="Wu L."/>
            <person name="Ma J."/>
        </authorList>
    </citation>
    <scope>NUCLEOTIDE SEQUENCE [LARGE SCALE GENOMIC DNA]</scope>
    <source>
        <strain evidence="3">CGMCC 1.15772</strain>
    </source>
</reference>
<accession>A0ABW1YG14</accession>
<dbReference type="RefSeq" id="WP_380083195.1">
    <property type="nucleotide sequence ID" value="NZ_JBHSWD010000001.1"/>
</dbReference>
<evidence type="ECO:0008006" key="4">
    <source>
        <dbReference type="Google" id="ProtNLM"/>
    </source>
</evidence>
<dbReference type="EMBL" id="JBHSWD010000001">
    <property type="protein sequence ID" value="MFC6592187.1"/>
    <property type="molecule type" value="Genomic_DNA"/>
</dbReference>
<evidence type="ECO:0000313" key="2">
    <source>
        <dbReference type="EMBL" id="MFC6592187.1"/>
    </source>
</evidence>
<organism evidence="2 3">
    <name type="scientific">Deinococcus lacus</name>
    <dbReference type="NCBI Taxonomy" id="392561"/>
    <lineage>
        <taxon>Bacteria</taxon>
        <taxon>Thermotogati</taxon>
        <taxon>Deinococcota</taxon>
        <taxon>Deinococci</taxon>
        <taxon>Deinococcales</taxon>
        <taxon>Deinococcaceae</taxon>
        <taxon>Deinococcus</taxon>
    </lineage>
</organism>
<sequence length="49" mass="5910">MQLLSAYRRAQQKSKPFARRRKRDRALDLVIAQLEKQVGRRTGTRRSRR</sequence>
<evidence type="ECO:0000256" key="1">
    <source>
        <dbReference type="SAM" id="MobiDB-lite"/>
    </source>
</evidence>
<comment type="caution">
    <text evidence="2">The sequence shown here is derived from an EMBL/GenBank/DDBJ whole genome shotgun (WGS) entry which is preliminary data.</text>
</comment>
<gene>
    <name evidence="2" type="ORF">ACFP81_09380</name>
</gene>
<name>A0ABW1YG14_9DEIO</name>
<proteinExistence type="predicted"/>
<protein>
    <recommendedName>
        <fullName evidence="4">Transposase</fullName>
    </recommendedName>
</protein>